<dbReference type="EMBL" id="JACHJQ010000007">
    <property type="protein sequence ID" value="MBB4910100.1"/>
    <property type="molecule type" value="Genomic_DNA"/>
</dbReference>
<feature type="transmembrane region" description="Helical" evidence="1">
    <location>
        <begin position="20"/>
        <end position="44"/>
    </location>
</feature>
<sequence length="159" mass="15678">MAVWVDQLLDAPGRPASVTWAAVLGAVAGGVVLPGTAIVGIGVFTAAGATWFAVTVAVLAVVQVTAVVLLFVGSARLAMGVGRGLLLGGLALTFLACAAHGLDAVTLVAGDPDESPTVVAIFLTIAVGIAALSACSLFFALRAATSAYVSCAPQHAGHR</sequence>
<dbReference type="AlphaFoldDB" id="A0A7W7QAJ1"/>
<evidence type="ECO:0000313" key="2">
    <source>
        <dbReference type="EMBL" id="MBB4910100.1"/>
    </source>
</evidence>
<organism evidence="2 3">
    <name type="scientific">Actinophytocola algeriensis</name>
    <dbReference type="NCBI Taxonomy" id="1768010"/>
    <lineage>
        <taxon>Bacteria</taxon>
        <taxon>Bacillati</taxon>
        <taxon>Actinomycetota</taxon>
        <taxon>Actinomycetes</taxon>
        <taxon>Pseudonocardiales</taxon>
        <taxon>Pseudonocardiaceae</taxon>
    </lineage>
</organism>
<feature type="transmembrane region" description="Helical" evidence="1">
    <location>
        <begin position="50"/>
        <end position="72"/>
    </location>
</feature>
<feature type="transmembrane region" description="Helical" evidence="1">
    <location>
        <begin position="117"/>
        <end position="141"/>
    </location>
</feature>
<accession>A0A7W7QAJ1</accession>
<evidence type="ECO:0000256" key="1">
    <source>
        <dbReference type="SAM" id="Phobius"/>
    </source>
</evidence>
<dbReference type="Proteomes" id="UP000520767">
    <property type="component" value="Unassembled WGS sequence"/>
</dbReference>
<comment type="caution">
    <text evidence="2">The sequence shown here is derived from an EMBL/GenBank/DDBJ whole genome shotgun (WGS) entry which is preliminary data.</text>
</comment>
<name>A0A7W7QAJ1_9PSEU</name>
<keyword evidence="1" id="KW-0472">Membrane</keyword>
<reference evidence="2 3" key="1">
    <citation type="submission" date="2020-08" db="EMBL/GenBank/DDBJ databases">
        <title>Genomic Encyclopedia of Type Strains, Phase III (KMG-III): the genomes of soil and plant-associated and newly described type strains.</title>
        <authorList>
            <person name="Whitman W."/>
        </authorList>
    </citation>
    <scope>NUCLEOTIDE SEQUENCE [LARGE SCALE GENOMIC DNA]</scope>
    <source>
        <strain evidence="2 3">CECT 8960</strain>
    </source>
</reference>
<keyword evidence="1" id="KW-1133">Transmembrane helix</keyword>
<feature type="transmembrane region" description="Helical" evidence="1">
    <location>
        <begin position="84"/>
        <end position="102"/>
    </location>
</feature>
<proteinExistence type="predicted"/>
<keyword evidence="1" id="KW-0812">Transmembrane</keyword>
<gene>
    <name evidence="2" type="ORF">FHR82_006358</name>
</gene>
<keyword evidence="3" id="KW-1185">Reference proteome</keyword>
<evidence type="ECO:0000313" key="3">
    <source>
        <dbReference type="Proteomes" id="UP000520767"/>
    </source>
</evidence>
<protein>
    <submittedName>
        <fullName evidence="2">Uncharacterized protein</fullName>
    </submittedName>
</protein>
<dbReference type="RefSeq" id="WP_184814190.1">
    <property type="nucleotide sequence ID" value="NZ_JACHJQ010000007.1"/>
</dbReference>